<dbReference type="NCBIfam" id="NF040713">
    <property type="entry name" value="ZapE"/>
    <property type="match status" value="1"/>
</dbReference>
<dbReference type="AlphaFoldDB" id="A0A813DRB7"/>
<comment type="similarity">
    <text evidence="1">Belongs to the AFG1 ATPase family.</text>
</comment>
<evidence type="ECO:0000313" key="4">
    <source>
        <dbReference type="EMBL" id="CAE8588894.1"/>
    </source>
</evidence>
<dbReference type="PANTHER" id="PTHR12169">
    <property type="entry name" value="ATPASE N2B"/>
    <property type="match status" value="1"/>
</dbReference>
<dbReference type="SUPFAM" id="SSF52540">
    <property type="entry name" value="P-loop containing nucleoside triphosphate hydrolases"/>
    <property type="match status" value="1"/>
</dbReference>
<dbReference type="Pfam" id="PF03969">
    <property type="entry name" value="AFG1_ATPase"/>
    <property type="match status" value="2"/>
</dbReference>
<dbReference type="GO" id="GO:0016887">
    <property type="term" value="F:ATP hydrolysis activity"/>
    <property type="evidence" value="ECO:0007669"/>
    <property type="project" value="InterPro"/>
</dbReference>
<dbReference type="EMBL" id="CAJNNV010003372">
    <property type="protein sequence ID" value="CAE8588894.1"/>
    <property type="molecule type" value="Genomic_DNA"/>
</dbReference>
<dbReference type="Proteomes" id="UP000654075">
    <property type="component" value="Unassembled WGS sequence"/>
</dbReference>
<keyword evidence="2" id="KW-0547">Nucleotide-binding</keyword>
<sequence length="621" mass="67717">MCSLASGRCSGPAVRLAHRSRSLATAAASSPCVDAERLALRLRLGEGWRASLGSAAEDVTLAHEALVSQGRLQVNDQQAAAVSALSRLPGALAEAREARQRWNDEQAGLTAAAERAAARVQDERKKAAAWEGSGWFKGSPSTPREPAIVGSVCWLSVGPPPALQPAGCYIYGTVGSGKSTVMDLFCLSALKGWRARRQHFHEFALWLHQELVHLRRASQGSEEPAKHILERVADRAAEGTDVLCLDEFAVTNVADAIMFAELLRLLAERQVAVVCTTNRPPEDLYKDGLHRERYVPAIVEHIRGNYLVAGISGSDYREEMLRATQLQERTASEGTSTAANSSPSKSDRVFFQGLGVCMNATLGDALKGDGAEVPELVPGEVQVTWGRSLSVPGTSQGIARFHFDDLCRRALAAEDFLVLASSFHTIFVHDVPRLAMEEHNEARRFTNLVDALYEHSVRLVCHSHVPIDEVLQSIESLQQASTDTNREEFSADRLGVFEPMYDDSPNINIQIKELGTREKLKELQDRRFAEEQLSEARRLGRLVAPEGWKGETGSKWSAAPAGADLSSPDQGVAGIMVAAVGSLQESGFAARRAASRLKEMQTAPYLEAARQRRQLMCAHSQ</sequence>
<evidence type="ECO:0000256" key="3">
    <source>
        <dbReference type="ARBA" id="ARBA00022840"/>
    </source>
</evidence>
<dbReference type="OMA" id="LAMEEHN"/>
<protein>
    <submittedName>
        <fullName evidence="4">Uncharacterized protein</fullName>
    </submittedName>
</protein>
<dbReference type="GO" id="GO:0005739">
    <property type="term" value="C:mitochondrion"/>
    <property type="evidence" value="ECO:0007669"/>
    <property type="project" value="TreeGrafter"/>
</dbReference>
<dbReference type="PANTHER" id="PTHR12169:SF6">
    <property type="entry name" value="AFG1-LIKE ATPASE"/>
    <property type="match status" value="1"/>
</dbReference>
<dbReference type="OrthoDB" id="440551at2759"/>
<dbReference type="GO" id="GO:0005524">
    <property type="term" value="F:ATP binding"/>
    <property type="evidence" value="ECO:0007669"/>
    <property type="project" value="UniProtKB-KW"/>
</dbReference>
<evidence type="ECO:0000256" key="2">
    <source>
        <dbReference type="ARBA" id="ARBA00022741"/>
    </source>
</evidence>
<dbReference type="Gene3D" id="3.40.50.300">
    <property type="entry name" value="P-loop containing nucleotide triphosphate hydrolases"/>
    <property type="match status" value="1"/>
</dbReference>
<gene>
    <name evidence="4" type="ORF">PGLA1383_LOCUS7677</name>
</gene>
<reference evidence="4" key="1">
    <citation type="submission" date="2021-02" db="EMBL/GenBank/DDBJ databases">
        <authorList>
            <person name="Dougan E. K."/>
            <person name="Rhodes N."/>
            <person name="Thang M."/>
            <person name="Chan C."/>
        </authorList>
    </citation>
    <scope>NUCLEOTIDE SEQUENCE</scope>
</reference>
<accession>A0A813DRB7</accession>
<dbReference type="InterPro" id="IPR027417">
    <property type="entry name" value="P-loop_NTPase"/>
</dbReference>
<evidence type="ECO:0000256" key="1">
    <source>
        <dbReference type="ARBA" id="ARBA00010322"/>
    </source>
</evidence>
<proteinExistence type="inferred from homology"/>
<dbReference type="InterPro" id="IPR005654">
    <property type="entry name" value="ATPase_AFG1-like"/>
</dbReference>
<organism evidence="4 5">
    <name type="scientific">Polarella glacialis</name>
    <name type="common">Dinoflagellate</name>
    <dbReference type="NCBI Taxonomy" id="89957"/>
    <lineage>
        <taxon>Eukaryota</taxon>
        <taxon>Sar</taxon>
        <taxon>Alveolata</taxon>
        <taxon>Dinophyceae</taxon>
        <taxon>Suessiales</taxon>
        <taxon>Suessiaceae</taxon>
        <taxon>Polarella</taxon>
    </lineage>
</organism>
<keyword evidence="3" id="KW-0067">ATP-binding</keyword>
<evidence type="ECO:0000313" key="5">
    <source>
        <dbReference type="Proteomes" id="UP000654075"/>
    </source>
</evidence>
<name>A0A813DRB7_POLGL</name>
<comment type="caution">
    <text evidence="4">The sequence shown here is derived from an EMBL/GenBank/DDBJ whole genome shotgun (WGS) entry which is preliminary data.</text>
</comment>
<keyword evidence="5" id="KW-1185">Reference proteome</keyword>